<reference evidence="3" key="1">
    <citation type="submission" date="2016-01" db="EMBL/GenBank/DDBJ databases">
        <title>Draft genome of Chromobacterium sp. F49.</title>
        <authorList>
            <person name="Hong K.W."/>
        </authorList>
    </citation>
    <scope>NUCLEOTIDE SEQUENCE [LARGE SCALE GENOMIC DNA]</scope>
    <source>
        <strain evidence="3">M63</strain>
    </source>
</reference>
<dbReference type="eggNOG" id="ENOG5033XB2">
    <property type="taxonomic scope" value="Bacteria"/>
</dbReference>
<proteinExistence type="predicted"/>
<evidence type="ECO:0000313" key="2">
    <source>
        <dbReference type="EMBL" id="KZE84416.1"/>
    </source>
</evidence>
<sequence>MITAETVQRMEEITNRYIQELDDFSMEQLIRKPSENEWSLGQMYVHLINTALNMQLRNIELCRHQSAHEAAEAEGKTEAGEAIFRNGSFPPVRIQVQTAIPDQPLTKQQIVEGLNTVVRRMKEVEPLLEEISPQHTVQHPRLGGLNAKEWFELVEMHYRHHLHQKERLKVYLESNE</sequence>
<dbReference type="Pfam" id="PF12867">
    <property type="entry name" value="DinB_2"/>
    <property type="match status" value="1"/>
</dbReference>
<dbReference type="InterPro" id="IPR034660">
    <property type="entry name" value="DinB/YfiT-like"/>
</dbReference>
<dbReference type="RefSeq" id="WP_063177581.1">
    <property type="nucleotide sequence ID" value="NZ_LQRA01000001.1"/>
</dbReference>
<dbReference type="InterPro" id="IPR024775">
    <property type="entry name" value="DinB-like"/>
</dbReference>
<keyword evidence="3" id="KW-1185">Reference proteome</keyword>
<dbReference type="EMBL" id="LQRA01000001">
    <property type="protein sequence ID" value="KZE84416.1"/>
    <property type="molecule type" value="Genomic_DNA"/>
</dbReference>
<name>A0A164ARB8_9BACL</name>
<comment type="caution">
    <text evidence="2">The sequence shown here is derived from an EMBL/GenBank/DDBJ whole genome shotgun (WGS) entry which is preliminary data.</text>
</comment>
<feature type="domain" description="DinB-like" evidence="1">
    <location>
        <begin position="11"/>
        <end position="164"/>
    </location>
</feature>
<dbReference type="AlphaFoldDB" id="A0A164ARB8"/>
<evidence type="ECO:0000313" key="3">
    <source>
        <dbReference type="Proteomes" id="UP000076563"/>
    </source>
</evidence>
<dbReference type="SUPFAM" id="SSF109854">
    <property type="entry name" value="DinB/YfiT-like putative metalloenzymes"/>
    <property type="match status" value="1"/>
</dbReference>
<dbReference type="STRING" id="1007103.GCA_000213315_06198"/>
<dbReference type="Gene3D" id="1.20.120.450">
    <property type="entry name" value="dinb family like domain"/>
    <property type="match status" value="1"/>
</dbReference>
<organism evidence="2 3">
    <name type="scientific">Paenibacillus elgii</name>
    <dbReference type="NCBI Taxonomy" id="189691"/>
    <lineage>
        <taxon>Bacteria</taxon>
        <taxon>Bacillati</taxon>
        <taxon>Bacillota</taxon>
        <taxon>Bacilli</taxon>
        <taxon>Bacillales</taxon>
        <taxon>Paenibacillaceae</taxon>
        <taxon>Paenibacillus</taxon>
    </lineage>
</organism>
<dbReference type="OrthoDB" id="1495892at2"/>
<protein>
    <recommendedName>
        <fullName evidence="1">DinB-like domain-containing protein</fullName>
    </recommendedName>
</protein>
<evidence type="ECO:0000259" key="1">
    <source>
        <dbReference type="Pfam" id="PF12867"/>
    </source>
</evidence>
<accession>A0A164ARB8</accession>
<dbReference type="Proteomes" id="UP000076563">
    <property type="component" value="Unassembled WGS sequence"/>
</dbReference>
<gene>
    <name evidence="2" type="ORF">AV654_00475</name>
</gene>